<proteinExistence type="predicted"/>
<feature type="coiled-coil region" evidence="1">
    <location>
        <begin position="82"/>
        <end position="113"/>
    </location>
</feature>
<accession>A0A1X1JWY6</accession>
<gene>
    <name evidence="2" type="ORF">B7700_09660</name>
</gene>
<evidence type="ECO:0000313" key="2">
    <source>
        <dbReference type="EMBL" id="ORO91693.1"/>
    </source>
</evidence>
<evidence type="ECO:0000313" key="3">
    <source>
        <dbReference type="Proteomes" id="UP000193929"/>
    </source>
</evidence>
<keyword evidence="1" id="KW-0175">Coiled coil</keyword>
<reference evidence="2 3" key="1">
    <citation type="journal article" date="2016" name="Eur. J. Clin. Microbiol. Infect. Dis.">
        <title>Whole genome sequencing as a tool for phylogenetic analysis of clinical strains of Mitis group streptococci.</title>
        <authorList>
            <person name="Rasmussen L.H."/>
            <person name="Dargis R."/>
            <person name="Hojholt K."/>
            <person name="Christensen J.J."/>
            <person name="Skovgaard O."/>
            <person name="Justesen U.S."/>
            <person name="Rosenvinge F.S."/>
            <person name="Moser C."/>
            <person name="Lukjancenko O."/>
            <person name="Rasmussen S."/>
            <person name="Nielsen X.C."/>
        </authorList>
    </citation>
    <scope>NUCLEOTIDE SEQUENCE [LARGE SCALE GENOMIC DNA]</scope>
    <source>
        <strain evidence="2 3">RH_50275_09</strain>
    </source>
</reference>
<protein>
    <submittedName>
        <fullName evidence="2">Uncharacterized protein</fullName>
    </submittedName>
</protein>
<dbReference type="RefSeq" id="WP_084888601.1">
    <property type="nucleotide sequence ID" value="NZ_NCVF01000026.1"/>
</dbReference>
<dbReference type="EMBL" id="NCVF01000026">
    <property type="protein sequence ID" value="ORO91693.1"/>
    <property type="molecule type" value="Genomic_DNA"/>
</dbReference>
<name>A0A1X1JWY6_STRMT</name>
<feature type="coiled-coil region" evidence="1">
    <location>
        <begin position="2"/>
        <end position="36"/>
    </location>
</feature>
<comment type="caution">
    <text evidence="2">The sequence shown here is derived from an EMBL/GenBank/DDBJ whole genome shotgun (WGS) entry which is preliminary data.</text>
</comment>
<dbReference type="AlphaFoldDB" id="A0A1X1JWY6"/>
<dbReference type="Proteomes" id="UP000193929">
    <property type="component" value="Unassembled WGS sequence"/>
</dbReference>
<organism evidence="2 3">
    <name type="scientific">Streptococcus mitis</name>
    <dbReference type="NCBI Taxonomy" id="28037"/>
    <lineage>
        <taxon>Bacteria</taxon>
        <taxon>Bacillati</taxon>
        <taxon>Bacillota</taxon>
        <taxon>Bacilli</taxon>
        <taxon>Lactobacillales</taxon>
        <taxon>Streptococcaceae</taxon>
        <taxon>Streptococcus</taxon>
        <taxon>Streptococcus mitis group</taxon>
    </lineage>
</organism>
<sequence length="118" mass="13999">MKKLTLEEIDNKSKELDNFLNQLSLEKKKVTRKENELFEMHRQSLLPLRQILELPLSSKDYQTYQDLIMDIGSVGALVEAWSEERKDSIKKQEDRLERELDELSHARKKLLVEQESNN</sequence>
<evidence type="ECO:0000256" key="1">
    <source>
        <dbReference type="SAM" id="Coils"/>
    </source>
</evidence>